<gene>
    <name evidence="3" type="ORF">VNO78_07722</name>
</gene>
<evidence type="ECO:0000313" key="4">
    <source>
        <dbReference type="Proteomes" id="UP001386955"/>
    </source>
</evidence>
<dbReference type="AlphaFoldDB" id="A0AAN9XS61"/>
<proteinExistence type="inferred from homology"/>
<evidence type="ECO:0000256" key="2">
    <source>
        <dbReference type="ARBA" id="ARBA00030238"/>
    </source>
</evidence>
<keyword evidence="4" id="KW-1185">Reference proteome</keyword>
<accession>A0AAN9XS61</accession>
<dbReference type="Gene3D" id="3.20.20.80">
    <property type="entry name" value="Glycosidases"/>
    <property type="match status" value="1"/>
</dbReference>
<dbReference type="Proteomes" id="UP001386955">
    <property type="component" value="Unassembled WGS sequence"/>
</dbReference>
<dbReference type="EMBL" id="JAYMYS010000002">
    <property type="protein sequence ID" value="KAK7406105.1"/>
    <property type="molecule type" value="Genomic_DNA"/>
</dbReference>
<name>A0AAN9XS61_PSOTE</name>
<evidence type="ECO:0000256" key="1">
    <source>
        <dbReference type="ARBA" id="ARBA00008061"/>
    </source>
</evidence>
<comment type="caution">
    <text evidence="3">The sequence shown here is derived from an EMBL/GenBank/DDBJ whole genome shotgun (WGS) entry which is preliminary data.</text>
</comment>
<sequence length="215" mass="24225">MSTPPKDDAMAPMDCCLGHTKDACFSFKDEDFVKGRMKVKESLSGAQKFTSDIRFILGWIKCLGDIVINHRTVERKDGEEYIASLKLGQQMHVQRELSKWMNWLKIIWNKLDQILQQGRNGILFPMGKMGSLTITKTVIVGHWFESGGSVVTALDFTTKGILQYVVQRELWTLKDSNGKPLGMIGVKLENAVNFIDNHDIGTPLGKVVSILKLIR</sequence>
<dbReference type="InterPro" id="IPR017853">
    <property type="entry name" value="GH"/>
</dbReference>
<evidence type="ECO:0000313" key="3">
    <source>
        <dbReference type="EMBL" id="KAK7406105.1"/>
    </source>
</evidence>
<reference evidence="3 4" key="1">
    <citation type="submission" date="2024-01" db="EMBL/GenBank/DDBJ databases">
        <title>The genomes of 5 underutilized Papilionoideae crops provide insights into root nodulation and disease resistanc.</title>
        <authorList>
            <person name="Jiang F."/>
        </authorList>
    </citation>
    <scope>NUCLEOTIDE SEQUENCE [LARGE SCALE GENOMIC DNA]</scope>
    <source>
        <strain evidence="3">DUOXIRENSHENG_FW03</strain>
        <tissue evidence="3">Leaves</tissue>
    </source>
</reference>
<protein>
    <recommendedName>
        <fullName evidence="2">1,4-alpha-D-glucan glucanohydrolase</fullName>
    </recommendedName>
</protein>
<dbReference type="PANTHER" id="PTHR43447">
    <property type="entry name" value="ALPHA-AMYLASE"/>
    <property type="match status" value="1"/>
</dbReference>
<organism evidence="3 4">
    <name type="scientific">Psophocarpus tetragonolobus</name>
    <name type="common">Winged bean</name>
    <name type="synonym">Dolichos tetragonolobus</name>
    <dbReference type="NCBI Taxonomy" id="3891"/>
    <lineage>
        <taxon>Eukaryota</taxon>
        <taxon>Viridiplantae</taxon>
        <taxon>Streptophyta</taxon>
        <taxon>Embryophyta</taxon>
        <taxon>Tracheophyta</taxon>
        <taxon>Spermatophyta</taxon>
        <taxon>Magnoliopsida</taxon>
        <taxon>eudicotyledons</taxon>
        <taxon>Gunneridae</taxon>
        <taxon>Pentapetalae</taxon>
        <taxon>rosids</taxon>
        <taxon>fabids</taxon>
        <taxon>Fabales</taxon>
        <taxon>Fabaceae</taxon>
        <taxon>Papilionoideae</taxon>
        <taxon>50 kb inversion clade</taxon>
        <taxon>NPAAA clade</taxon>
        <taxon>indigoferoid/millettioid clade</taxon>
        <taxon>Phaseoleae</taxon>
        <taxon>Psophocarpus</taxon>
    </lineage>
</organism>
<dbReference type="SUPFAM" id="SSF51445">
    <property type="entry name" value="(Trans)glycosidases"/>
    <property type="match status" value="1"/>
</dbReference>
<comment type="similarity">
    <text evidence="1">Belongs to the glycosyl hydrolase 13 family.</text>
</comment>